<protein>
    <submittedName>
        <fullName evidence="1">Uncharacterized protein</fullName>
    </submittedName>
</protein>
<reference evidence="1 2" key="1">
    <citation type="submission" date="2011-08" db="EMBL/GenBank/DDBJ databases">
        <authorList>
            <person name="Lin Y."/>
            <person name="Hao X."/>
            <person name="Johnstone L."/>
            <person name="Miller S.J."/>
            <person name="Wei G."/>
            <person name="Rensing C."/>
        </authorList>
    </citation>
    <scope>NUCLEOTIDE SEQUENCE [LARGE SCALE GENOMIC DNA]</scope>
    <source>
        <strain evidence="1 2">K42</strain>
    </source>
</reference>
<dbReference type="Proteomes" id="UP000004217">
    <property type="component" value="Unassembled WGS sequence"/>
</dbReference>
<evidence type="ECO:0000313" key="2">
    <source>
        <dbReference type="Proteomes" id="UP000004217"/>
    </source>
</evidence>
<sequence>MIVVVTVSAEAACQGQAQEPYETLGRVRGHSTQLNEAVPEGVQVSTQVGEVLLQASAHEDVP</sequence>
<comment type="caution">
    <text evidence="1">The sequence shown here is derived from an EMBL/GenBank/DDBJ whole genome shotgun (WGS) entry which is preliminary data.</text>
</comment>
<dbReference type="AlphaFoldDB" id="G2GPJ9"/>
<name>G2GPJ9_9ACTN</name>
<keyword evidence="2" id="KW-1185">Reference proteome</keyword>
<dbReference type="EMBL" id="AGBF01000389">
    <property type="protein sequence ID" value="EGX54567.1"/>
    <property type="molecule type" value="Genomic_DNA"/>
</dbReference>
<dbReference type="PATRIC" id="fig|700597.3.peg.7214"/>
<gene>
    <name evidence="1" type="ORF">SZN_37306</name>
</gene>
<accession>G2GPJ9</accession>
<evidence type="ECO:0000313" key="1">
    <source>
        <dbReference type="EMBL" id="EGX54567.1"/>
    </source>
</evidence>
<proteinExistence type="predicted"/>
<organism evidence="1 2">
    <name type="scientific">Streptomyces zinciresistens K42</name>
    <dbReference type="NCBI Taxonomy" id="700597"/>
    <lineage>
        <taxon>Bacteria</taxon>
        <taxon>Bacillati</taxon>
        <taxon>Actinomycetota</taxon>
        <taxon>Actinomycetes</taxon>
        <taxon>Kitasatosporales</taxon>
        <taxon>Streptomycetaceae</taxon>
        <taxon>Streptomyces</taxon>
    </lineage>
</organism>